<dbReference type="PANTHER" id="PTHR33116">
    <property type="entry name" value="REVERSE TRANSCRIPTASE ZINC-BINDING DOMAIN-CONTAINING PROTEIN-RELATED-RELATED"/>
    <property type="match status" value="1"/>
</dbReference>
<evidence type="ECO:0000313" key="2">
    <source>
        <dbReference type="Proteomes" id="UP001231189"/>
    </source>
</evidence>
<dbReference type="AlphaFoldDB" id="A0AAD8VF32"/>
<organism evidence="1 2">
    <name type="scientific">Lolium multiflorum</name>
    <name type="common">Italian ryegrass</name>
    <name type="synonym">Lolium perenne subsp. multiflorum</name>
    <dbReference type="NCBI Taxonomy" id="4521"/>
    <lineage>
        <taxon>Eukaryota</taxon>
        <taxon>Viridiplantae</taxon>
        <taxon>Streptophyta</taxon>
        <taxon>Embryophyta</taxon>
        <taxon>Tracheophyta</taxon>
        <taxon>Spermatophyta</taxon>
        <taxon>Magnoliopsida</taxon>
        <taxon>Liliopsida</taxon>
        <taxon>Poales</taxon>
        <taxon>Poaceae</taxon>
        <taxon>BOP clade</taxon>
        <taxon>Pooideae</taxon>
        <taxon>Poodae</taxon>
        <taxon>Poeae</taxon>
        <taxon>Poeae Chloroplast Group 2 (Poeae type)</taxon>
        <taxon>Loliodinae</taxon>
        <taxon>Loliinae</taxon>
        <taxon>Lolium</taxon>
    </lineage>
</organism>
<dbReference type="Proteomes" id="UP001231189">
    <property type="component" value="Unassembled WGS sequence"/>
</dbReference>
<keyword evidence="2" id="KW-1185">Reference proteome</keyword>
<gene>
    <name evidence="1" type="ORF">QYE76_016401</name>
</gene>
<protein>
    <submittedName>
        <fullName evidence="1">Uncharacterized protein</fullName>
    </submittedName>
</protein>
<evidence type="ECO:0000313" key="1">
    <source>
        <dbReference type="EMBL" id="KAK1602360.1"/>
    </source>
</evidence>
<sequence length="330" mass="36143">MHVPAPVLDAIKDVLQCKVEGFPKTYLGLPLSAEKLRLAAFAPLIAKVDKYLSGWRALLLSSRGRIVLLNAVLDALPSFAMGALELPPGVLAALDKLRRAFLWSGSDKVSGAQCLVAWDFVCRAKAGGGLGVRSLEDQNKCLLLKLLHRLHSAFDESWPRWVWTSLNGAPLDAIGRDAALCGSHWGSLLRLLPLYRSFSRVVVGDGTRTSFWLDSWLPVGPLASVMAELFSHCISPSATVRRVVCGGLDNELVQRLSSSAAGQRVALLELLHGVHLTTAPDRRFLPLCGKKNGGIRTSYVYKLCTMGVVRDEHHALVWCNWTPSRVRFFA</sequence>
<name>A0AAD8VF32_LOLMU</name>
<proteinExistence type="predicted"/>
<dbReference type="PANTHER" id="PTHR33116:SF78">
    <property type="entry name" value="OS12G0587133 PROTEIN"/>
    <property type="match status" value="1"/>
</dbReference>
<accession>A0AAD8VF32</accession>
<comment type="caution">
    <text evidence="1">The sequence shown here is derived from an EMBL/GenBank/DDBJ whole genome shotgun (WGS) entry which is preliminary data.</text>
</comment>
<reference evidence="1" key="1">
    <citation type="submission" date="2023-07" db="EMBL/GenBank/DDBJ databases">
        <title>A chromosome-level genome assembly of Lolium multiflorum.</title>
        <authorList>
            <person name="Chen Y."/>
            <person name="Copetti D."/>
            <person name="Kolliker R."/>
            <person name="Studer B."/>
        </authorList>
    </citation>
    <scope>NUCLEOTIDE SEQUENCE</scope>
    <source>
        <strain evidence="1">02402/16</strain>
        <tissue evidence="1">Leaf</tissue>
    </source>
</reference>
<dbReference type="EMBL" id="JAUUTY010000271">
    <property type="protein sequence ID" value="KAK1602360.1"/>
    <property type="molecule type" value="Genomic_DNA"/>
</dbReference>